<name>A0A348MIX2_UNCW3</name>
<protein>
    <submittedName>
        <fullName evidence="2">Uncharacterized protein</fullName>
    </submittedName>
</protein>
<reference evidence="2 3" key="1">
    <citation type="journal article" date="2018" name="Nat. Biotechnol.">
        <title>A standardized bacterial taxonomy based on genome phylogeny substantially revises the tree of life.</title>
        <authorList>
            <person name="Parks D.H."/>
            <person name="Chuvochina M."/>
            <person name="Waite D.W."/>
            <person name="Rinke C."/>
            <person name="Skarshewski A."/>
            <person name="Chaumeil P.A."/>
            <person name="Hugenholtz P."/>
        </authorList>
    </citation>
    <scope>NUCLEOTIDE SEQUENCE [LARGE SCALE GENOMIC DNA]</scope>
    <source>
        <strain evidence="2">UBA7921</strain>
    </source>
</reference>
<keyword evidence="1" id="KW-1133">Transmembrane helix</keyword>
<dbReference type="AlphaFoldDB" id="A0A348MIX2"/>
<organism evidence="2 3">
    <name type="scientific">candidate division WOR-3 bacterium</name>
    <dbReference type="NCBI Taxonomy" id="2052148"/>
    <lineage>
        <taxon>Bacteria</taxon>
        <taxon>Bacteria division WOR-3</taxon>
    </lineage>
</organism>
<keyword evidence="1" id="KW-0472">Membrane</keyword>
<evidence type="ECO:0000313" key="2">
    <source>
        <dbReference type="EMBL" id="HAF06998.1"/>
    </source>
</evidence>
<comment type="caution">
    <text evidence="2">The sequence shown here is derived from an EMBL/GenBank/DDBJ whole genome shotgun (WGS) entry which is preliminary data.</text>
</comment>
<dbReference type="EMBL" id="DMCX01000013">
    <property type="protein sequence ID" value="HAF06998.1"/>
    <property type="molecule type" value="Genomic_DNA"/>
</dbReference>
<accession>A0A348MIX2</accession>
<proteinExistence type="predicted"/>
<dbReference type="Proteomes" id="UP000262454">
    <property type="component" value="Unassembled WGS sequence"/>
</dbReference>
<evidence type="ECO:0000256" key="1">
    <source>
        <dbReference type="SAM" id="Phobius"/>
    </source>
</evidence>
<gene>
    <name evidence="2" type="ORF">DCG82_01130</name>
</gene>
<sequence>MLGGSEADAVRECWAGLSPAGRQLKISIRILFKIGSNFVQKVPPFYNFGVLEGCCLALALLGLGIYKDFIRIFEIQKQFLPAQSEVRFAEDKHKFEKFINQSFFFRLWRKAKR</sequence>
<feature type="transmembrane region" description="Helical" evidence="1">
    <location>
        <begin position="45"/>
        <end position="66"/>
    </location>
</feature>
<keyword evidence="1" id="KW-0812">Transmembrane</keyword>
<evidence type="ECO:0000313" key="3">
    <source>
        <dbReference type="Proteomes" id="UP000262454"/>
    </source>
</evidence>